<proteinExistence type="predicted"/>
<dbReference type="Pfam" id="PF03358">
    <property type="entry name" value="FMN_red"/>
    <property type="match status" value="1"/>
</dbReference>
<dbReference type="RefSeq" id="WP_281093425.1">
    <property type="nucleotide sequence ID" value="NZ_JARYZI010000003.1"/>
</dbReference>
<sequence length="351" mass="39870">MDSIEIRDFTNHQLTLLDKIKVMNSTTKNVAKTSRKKVVFVIELDEIGECQQANDYLRLQMKKVEIDNCSELAEIIGALIIISPKECYTKSYARKFMFLSNQLGCEFIGHPIVERVANFQNFKTWAKTLNENLEEIEAIQIQKLLHRLAKYETISRERLKVLVLHAGHKDISNTLMFWEMIKAKLSGIKMDIDELHVEEGKISDCYGCSFETCMYYALEKGCFYGGFVVEDLYPKIETADIVVWICPNYNDAISAKLMAVINRLTALYRSISFNEKYILSIIVSGNSGNDSVAGQLIGALTINKGFRLPPHFAAMAIANDPGEIMVVSDIEQRVDDYVNSVYKLTNKIVSK</sequence>
<accession>A0ABT6NB36</accession>
<dbReference type="PANTHER" id="PTHR43278:SF4">
    <property type="entry name" value="NAD(P)H-DEPENDENT FMN-CONTAINING OXIDOREDUCTASE YWQN-RELATED"/>
    <property type="match status" value="1"/>
</dbReference>
<dbReference type="EC" id="1.-.-.-" evidence="4"/>
<keyword evidence="4" id="KW-0560">Oxidoreductase</keyword>
<name>A0ABT6NB36_9FIRM</name>
<evidence type="ECO:0000256" key="2">
    <source>
        <dbReference type="ARBA" id="ARBA00022643"/>
    </source>
</evidence>
<dbReference type="Gene3D" id="3.40.50.360">
    <property type="match status" value="1"/>
</dbReference>
<dbReference type="EMBL" id="JARYZI010000003">
    <property type="protein sequence ID" value="MDH8677605.1"/>
    <property type="molecule type" value="Genomic_DNA"/>
</dbReference>
<evidence type="ECO:0000313" key="4">
    <source>
        <dbReference type="EMBL" id="MDH8677605.1"/>
    </source>
</evidence>
<feature type="domain" description="NADPH-dependent FMN reductase-like" evidence="3">
    <location>
        <begin position="160"/>
        <end position="316"/>
    </location>
</feature>
<evidence type="ECO:0000313" key="5">
    <source>
        <dbReference type="Proteomes" id="UP001158045"/>
    </source>
</evidence>
<keyword evidence="5" id="KW-1185">Reference proteome</keyword>
<organism evidence="4 5">
    <name type="scientific">Fusibacter bizertensis</name>
    <dbReference type="NCBI Taxonomy" id="1488331"/>
    <lineage>
        <taxon>Bacteria</taxon>
        <taxon>Bacillati</taxon>
        <taxon>Bacillota</taxon>
        <taxon>Clostridia</taxon>
        <taxon>Eubacteriales</taxon>
        <taxon>Eubacteriales Family XII. Incertae Sedis</taxon>
        <taxon>Fusibacter</taxon>
    </lineage>
</organism>
<dbReference type="GO" id="GO:0016491">
    <property type="term" value="F:oxidoreductase activity"/>
    <property type="evidence" value="ECO:0007669"/>
    <property type="project" value="UniProtKB-KW"/>
</dbReference>
<reference evidence="4 5" key="1">
    <citation type="submission" date="2023-04" db="EMBL/GenBank/DDBJ databases">
        <title>Fusibacter bizertensis strain WBS, isolated from littoral bottom sediments of the Arctic seas - biochemical and genomic analysis.</title>
        <authorList>
            <person name="Brioukhanov A.L."/>
        </authorList>
    </citation>
    <scope>NUCLEOTIDE SEQUENCE [LARGE SCALE GENOMIC DNA]</scope>
    <source>
        <strain evidence="4 5">WBS</strain>
    </source>
</reference>
<dbReference type="PANTHER" id="PTHR43278">
    <property type="entry name" value="NAD(P)H-DEPENDENT FMN-CONTAINING OXIDOREDUCTASE YWQN-RELATED"/>
    <property type="match status" value="1"/>
</dbReference>
<evidence type="ECO:0000259" key="3">
    <source>
        <dbReference type="Pfam" id="PF03358"/>
    </source>
</evidence>
<protein>
    <submittedName>
        <fullName evidence="4">NAD(P)H-dependent oxidoreductase</fullName>
        <ecNumber evidence="4">1.-.-.-</ecNumber>
    </submittedName>
</protein>
<keyword evidence="2" id="KW-0288">FMN</keyword>
<dbReference type="Proteomes" id="UP001158045">
    <property type="component" value="Unassembled WGS sequence"/>
</dbReference>
<dbReference type="InterPro" id="IPR029039">
    <property type="entry name" value="Flavoprotein-like_sf"/>
</dbReference>
<evidence type="ECO:0000256" key="1">
    <source>
        <dbReference type="ARBA" id="ARBA00022630"/>
    </source>
</evidence>
<gene>
    <name evidence="4" type="ORF">QE109_05575</name>
</gene>
<dbReference type="InterPro" id="IPR005025">
    <property type="entry name" value="FMN_Rdtase-like_dom"/>
</dbReference>
<dbReference type="InterPro" id="IPR051796">
    <property type="entry name" value="ISF_SsuE-like"/>
</dbReference>
<dbReference type="SUPFAM" id="SSF52218">
    <property type="entry name" value="Flavoproteins"/>
    <property type="match status" value="1"/>
</dbReference>
<comment type="caution">
    <text evidence="4">The sequence shown here is derived from an EMBL/GenBank/DDBJ whole genome shotgun (WGS) entry which is preliminary data.</text>
</comment>
<keyword evidence="1" id="KW-0285">Flavoprotein</keyword>